<dbReference type="Gene3D" id="3.30.60.190">
    <property type="match status" value="1"/>
</dbReference>
<dbReference type="InterPro" id="IPR007529">
    <property type="entry name" value="Znf_HIT"/>
</dbReference>
<keyword evidence="1" id="KW-0862">Zinc</keyword>
<evidence type="ECO:0000313" key="5">
    <source>
        <dbReference type="Proteomes" id="UP000234275"/>
    </source>
</evidence>
<dbReference type="RefSeq" id="XP_024702013.1">
    <property type="nucleotide sequence ID" value="XM_024849597.1"/>
</dbReference>
<dbReference type="STRING" id="1392250.A0A2I2G1F3"/>
<dbReference type="EMBL" id="MSFO01000006">
    <property type="protein sequence ID" value="PLB46711.1"/>
    <property type="molecule type" value="Genomic_DNA"/>
</dbReference>
<dbReference type="GeneID" id="36557296"/>
<evidence type="ECO:0000259" key="3">
    <source>
        <dbReference type="PROSITE" id="PS51083"/>
    </source>
</evidence>
<dbReference type="Proteomes" id="UP000234275">
    <property type="component" value="Unassembled WGS sequence"/>
</dbReference>
<dbReference type="GO" id="GO:0008270">
    <property type="term" value="F:zinc ion binding"/>
    <property type="evidence" value="ECO:0007669"/>
    <property type="project" value="UniProtKB-UniRule"/>
</dbReference>
<feature type="domain" description="HIT-type" evidence="3">
    <location>
        <begin position="15"/>
        <end position="47"/>
    </location>
</feature>
<evidence type="ECO:0000313" key="4">
    <source>
        <dbReference type="EMBL" id="PLB46711.1"/>
    </source>
</evidence>
<dbReference type="AlphaFoldDB" id="A0A2I2G1F3"/>
<accession>A0A2I2G1F3</accession>
<dbReference type="Pfam" id="PF04438">
    <property type="entry name" value="zf-HIT"/>
    <property type="match status" value="1"/>
</dbReference>
<feature type="compositionally biased region" description="Basic residues" evidence="2">
    <location>
        <begin position="132"/>
        <end position="143"/>
    </location>
</feature>
<organism evidence="4 5">
    <name type="scientific">Aspergillus steynii IBT 23096</name>
    <dbReference type="NCBI Taxonomy" id="1392250"/>
    <lineage>
        <taxon>Eukaryota</taxon>
        <taxon>Fungi</taxon>
        <taxon>Dikarya</taxon>
        <taxon>Ascomycota</taxon>
        <taxon>Pezizomycotina</taxon>
        <taxon>Eurotiomycetes</taxon>
        <taxon>Eurotiomycetidae</taxon>
        <taxon>Eurotiales</taxon>
        <taxon>Aspergillaceae</taxon>
        <taxon>Aspergillus</taxon>
        <taxon>Aspergillus subgen. Circumdati</taxon>
    </lineage>
</organism>
<dbReference type="VEuPathDB" id="FungiDB:P170DRAFT_438414"/>
<sequence>MSTSSQTGIKTADTCEVCSSERFKYRCPTCGLLSCSLSCTQSHKIYCTPREPSPKPPQEAVNDPSPQDEANGVIDGEGARETRNAFNPKSFASSPELKILFERYPSLRDELQDIYKATLEEEWVEVQTHGNRHRSFHRGKGGPRNRGPWTREKGFNRGLGKVRKFRERCDEGLETGRAAEGLMRFMNLVNGEHPEETG</sequence>
<protein>
    <submittedName>
        <fullName evidence="4">HIT finger domain protein</fullName>
    </submittedName>
</protein>
<keyword evidence="5" id="KW-1185">Reference proteome</keyword>
<dbReference type="OrthoDB" id="18412at2759"/>
<dbReference type="PROSITE" id="PS51083">
    <property type="entry name" value="ZF_HIT"/>
    <property type="match status" value="1"/>
</dbReference>
<comment type="caution">
    <text evidence="4">The sequence shown here is derived from an EMBL/GenBank/DDBJ whole genome shotgun (WGS) entry which is preliminary data.</text>
</comment>
<gene>
    <name evidence="4" type="ORF">P170DRAFT_438414</name>
</gene>
<proteinExistence type="predicted"/>
<keyword evidence="1" id="KW-0863">Zinc-finger</keyword>
<feature type="region of interest" description="Disordered" evidence="2">
    <location>
        <begin position="48"/>
        <end position="74"/>
    </location>
</feature>
<keyword evidence="1" id="KW-0479">Metal-binding</keyword>
<evidence type="ECO:0000256" key="1">
    <source>
        <dbReference type="PROSITE-ProRule" id="PRU00453"/>
    </source>
</evidence>
<dbReference type="CDD" id="cd23023">
    <property type="entry name" value="zf-HIT_BCD1"/>
    <property type="match status" value="1"/>
</dbReference>
<name>A0A2I2G1F3_9EURO</name>
<feature type="region of interest" description="Disordered" evidence="2">
    <location>
        <begin position="132"/>
        <end position="155"/>
    </location>
</feature>
<reference evidence="4 5" key="1">
    <citation type="submission" date="2016-12" db="EMBL/GenBank/DDBJ databases">
        <title>The genomes of Aspergillus section Nigri reveals drivers in fungal speciation.</title>
        <authorList>
            <consortium name="DOE Joint Genome Institute"/>
            <person name="Vesth T.C."/>
            <person name="Nybo J."/>
            <person name="Theobald S."/>
            <person name="Brandl J."/>
            <person name="Frisvad J.C."/>
            <person name="Nielsen K.F."/>
            <person name="Lyhne E.K."/>
            <person name="Kogle M.E."/>
            <person name="Kuo A."/>
            <person name="Riley R."/>
            <person name="Clum A."/>
            <person name="Nolan M."/>
            <person name="Lipzen A."/>
            <person name="Salamov A."/>
            <person name="Henrissat B."/>
            <person name="Wiebenga A."/>
            <person name="De Vries R.P."/>
            <person name="Grigoriev I.V."/>
            <person name="Mortensen U.H."/>
            <person name="Andersen M.R."/>
            <person name="Baker S.E."/>
        </authorList>
    </citation>
    <scope>NUCLEOTIDE SEQUENCE [LARGE SCALE GENOMIC DNA]</scope>
    <source>
        <strain evidence="4 5">IBT 23096</strain>
    </source>
</reference>
<dbReference type="SUPFAM" id="SSF144232">
    <property type="entry name" value="HIT/MYND zinc finger-like"/>
    <property type="match status" value="1"/>
</dbReference>
<evidence type="ECO:0000256" key="2">
    <source>
        <dbReference type="SAM" id="MobiDB-lite"/>
    </source>
</evidence>